<evidence type="ECO:0000313" key="1">
    <source>
        <dbReference type="EMBL" id="CAH3141920.1"/>
    </source>
</evidence>
<proteinExistence type="predicted"/>
<accession>A0AAU9XAM4</accession>
<name>A0AAU9XAM4_9CNID</name>
<organism evidence="1 2">
    <name type="scientific">Pocillopora meandrina</name>
    <dbReference type="NCBI Taxonomy" id="46732"/>
    <lineage>
        <taxon>Eukaryota</taxon>
        <taxon>Metazoa</taxon>
        <taxon>Cnidaria</taxon>
        <taxon>Anthozoa</taxon>
        <taxon>Hexacorallia</taxon>
        <taxon>Scleractinia</taxon>
        <taxon>Astrocoeniina</taxon>
        <taxon>Pocilloporidae</taxon>
        <taxon>Pocillopora</taxon>
    </lineage>
</organism>
<keyword evidence="2" id="KW-1185">Reference proteome</keyword>
<comment type="caution">
    <text evidence="1">The sequence shown here is derived from an EMBL/GenBank/DDBJ whole genome shotgun (WGS) entry which is preliminary data.</text>
</comment>
<evidence type="ECO:0000313" key="2">
    <source>
        <dbReference type="Proteomes" id="UP001159428"/>
    </source>
</evidence>
<dbReference type="Proteomes" id="UP001159428">
    <property type="component" value="Unassembled WGS sequence"/>
</dbReference>
<dbReference type="EMBL" id="CALNXJ010000036">
    <property type="protein sequence ID" value="CAH3141920.1"/>
    <property type="molecule type" value="Genomic_DNA"/>
</dbReference>
<sequence>MVTAFSEISVATNENGDKKDQILMKKAVSAVFHVDWCQRLW</sequence>
<protein>
    <submittedName>
        <fullName evidence="1">Uncharacterized protein</fullName>
    </submittedName>
</protein>
<gene>
    <name evidence="1" type="ORF">PMEA_00019948</name>
</gene>
<reference evidence="1 2" key="1">
    <citation type="submission" date="2022-05" db="EMBL/GenBank/DDBJ databases">
        <authorList>
            <consortium name="Genoscope - CEA"/>
            <person name="William W."/>
        </authorList>
    </citation>
    <scope>NUCLEOTIDE SEQUENCE [LARGE SCALE GENOMIC DNA]</scope>
</reference>
<dbReference type="AlphaFoldDB" id="A0AAU9XAM4"/>